<comment type="caution">
    <text evidence="5">The sequence shown here is derived from an EMBL/GenBank/DDBJ whole genome shotgun (WGS) entry which is preliminary data.</text>
</comment>
<evidence type="ECO:0000313" key="5">
    <source>
        <dbReference type="EMBL" id="GAA4651257.1"/>
    </source>
</evidence>
<protein>
    <recommendedName>
        <fullName evidence="4">High frequency lysogenization protein HflD homolog</fullName>
    </recommendedName>
</protein>
<evidence type="ECO:0000256" key="2">
    <source>
        <dbReference type="ARBA" id="ARBA00022490"/>
    </source>
</evidence>
<evidence type="ECO:0000313" key="6">
    <source>
        <dbReference type="Proteomes" id="UP001500604"/>
    </source>
</evidence>
<dbReference type="NCBIfam" id="NF001246">
    <property type="entry name" value="PRK00218.1-2"/>
    <property type="match status" value="1"/>
</dbReference>
<dbReference type="HAMAP" id="MF_00695">
    <property type="entry name" value="HflD_protein"/>
    <property type="match status" value="1"/>
</dbReference>
<dbReference type="InterPro" id="IPR007451">
    <property type="entry name" value="HflD"/>
</dbReference>
<dbReference type="RefSeq" id="WP_345197609.1">
    <property type="nucleotide sequence ID" value="NZ_BAABFL010000444.1"/>
</dbReference>
<gene>
    <name evidence="4 5" type="primary">hflD</name>
    <name evidence="5" type="ORF">GCM10023116_35400</name>
</gene>
<keyword evidence="2 4" id="KW-0963">Cytoplasm</keyword>
<keyword evidence="1 4" id="KW-1003">Cell membrane</keyword>
<sequence length="208" mass="23017">MNQQDLDRTLALAGLFQAATLVEKIAKTAQVPEHELAVCINSIFVTNPDSVEDVYGGSAGNVTAGLRALRDVLQRNHDAVKADAIRYSLTLIHLERKLRGNPGMMSTIAERIDRASDQARHFSPTHENVLASLASIYLDTISTFKTRIQVMGDIRHLQNQACADKIRAALLAGMRSAILWRQVGGRRWHLVFGRNKMLAAIDQLLKGH</sequence>
<dbReference type="PANTHER" id="PTHR38100:SF1">
    <property type="entry name" value="HIGH FREQUENCY LYSOGENIZATION PROTEIN HFLD"/>
    <property type="match status" value="1"/>
</dbReference>
<dbReference type="Proteomes" id="UP001500604">
    <property type="component" value="Unassembled WGS sequence"/>
</dbReference>
<comment type="subcellular location">
    <subcellularLocation>
        <location evidence="4">Cytoplasm</location>
    </subcellularLocation>
    <subcellularLocation>
        <location evidence="4">Cell membrane</location>
        <topology evidence="4">Peripheral membrane protein</topology>
        <orientation evidence="4">Cytoplasmic side</orientation>
    </subcellularLocation>
</comment>
<proteinExistence type="inferred from homology"/>
<evidence type="ECO:0000256" key="4">
    <source>
        <dbReference type="HAMAP-Rule" id="MF_00695"/>
    </source>
</evidence>
<dbReference type="PANTHER" id="PTHR38100">
    <property type="entry name" value="HIGH FREQUENCY LYSOGENIZATION PROTEIN HFLD"/>
    <property type="match status" value="1"/>
</dbReference>
<reference evidence="6" key="1">
    <citation type="journal article" date="2019" name="Int. J. Syst. Evol. Microbiol.">
        <title>The Global Catalogue of Microorganisms (GCM) 10K type strain sequencing project: providing services to taxonomists for standard genome sequencing and annotation.</title>
        <authorList>
            <consortium name="The Broad Institute Genomics Platform"/>
            <consortium name="The Broad Institute Genome Sequencing Center for Infectious Disease"/>
            <person name="Wu L."/>
            <person name="Ma J."/>
        </authorList>
    </citation>
    <scope>NUCLEOTIDE SEQUENCE [LARGE SCALE GENOMIC DNA]</scope>
    <source>
        <strain evidence="6">JCM 17805</strain>
    </source>
</reference>
<dbReference type="EMBL" id="BAABFL010000444">
    <property type="protein sequence ID" value="GAA4651257.1"/>
    <property type="molecule type" value="Genomic_DNA"/>
</dbReference>
<dbReference type="Gene3D" id="1.10.3890.10">
    <property type="entry name" value="HflD-like"/>
    <property type="match status" value="1"/>
</dbReference>
<accession>A0ABP8V8H6</accession>
<keyword evidence="3 4" id="KW-0472">Membrane</keyword>
<evidence type="ECO:0000256" key="1">
    <source>
        <dbReference type="ARBA" id="ARBA00022475"/>
    </source>
</evidence>
<dbReference type="Pfam" id="PF04356">
    <property type="entry name" value="DUF489"/>
    <property type="match status" value="1"/>
</dbReference>
<dbReference type="SUPFAM" id="SSF101322">
    <property type="entry name" value="YcfC-like"/>
    <property type="match status" value="1"/>
</dbReference>
<keyword evidence="6" id="KW-1185">Reference proteome</keyword>
<evidence type="ECO:0000256" key="3">
    <source>
        <dbReference type="ARBA" id="ARBA00023136"/>
    </source>
</evidence>
<name>A0ABP8V8H6_9GAMM</name>
<dbReference type="InterPro" id="IPR035932">
    <property type="entry name" value="HflD-like_sf"/>
</dbReference>
<comment type="similarity">
    <text evidence="4">Belongs to the HflD family.</text>
</comment>
<organism evidence="5 6">
    <name type="scientific">Kistimonas scapharcae</name>
    <dbReference type="NCBI Taxonomy" id="1036133"/>
    <lineage>
        <taxon>Bacteria</taxon>
        <taxon>Pseudomonadati</taxon>
        <taxon>Pseudomonadota</taxon>
        <taxon>Gammaproteobacteria</taxon>
        <taxon>Oceanospirillales</taxon>
        <taxon>Endozoicomonadaceae</taxon>
        <taxon>Kistimonas</taxon>
    </lineage>
</organism>